<dbReference type="PROSITE" id="PS51257">
    <property type="entry name" value="PROKAR_LIPOPROTEIN"/>
    <property type="match status" value="1"/>
</dbReference>
<dbReference type="AlphaFoldDB" id="A0A382U447"/>
<dbReference type="EMBL" id="UINC01141135">
    <property type="protein sequence ID" value="SVD28695.1"/>
    <property type="molecule type" value="Genomic_DNA"/>
</dbReference>
<proteinExistence type="predicted"/>
<evidence type="ECO:0000313" key="1">
    <source>
        <dbReference type="EMBL" id="SVD28695.1"/>
    </source>
</evidence>
<organism evidence="1">
    <name type="scientific">marine metagenome</name>
    <dbReference type="NCBI Taxonomy" id="408172"/>
    <lineage>
        <taxon>unclassified sequences</taxon>
        <taxon>metagenomes</taxon>
        <taxon>ecological metagenomes</taxon>
    </lineage>
</organism>
<protein>
    <submittedName>
        <fullName evidence="1">Uncharacterized protein</fullName>
    </submittedName>
</protein>
<accession>A0A382U447</accession>
<sequence>MNCIKYNFILSALLFSCLYSNTHAAIFDVEANGVYGGFWRDLYKFGPVVIDTVGGDLGVFVSNELKVGFSFSTLAGLLSRNKDDDVFDAVQGSYGTPDRYSGLLNALEPADFSYSTAALKFEYLFYNGSTFGWSTTTNFGQGVFGQGKIVNDSGLEKDDYKSFAHSYASLGVSLIIKFTRNFRMSFGVSQRKDLNANDNNRPVGFENFDAVTI</sequence>
<gene>
    <name evidence="1" type="ORF">METZ01_LOCUS381549</name>
</gene>
<reference evidence="1" key="1">
    <citation type="submission" date="2018-05" db="EMBL/GenBank/DDBJ databases">
        <authorList>
            <person name="Lanie J.A."/>
            <person name="Ng W.-L."/>
            <person name="Kazmierczak K.M."/>
            <person name="Andrzejewski T.M."/>
            <person name="Davidsen T.M."/>
            <person name="Wayne K.J."/>
            <person name="Tettelin H."/>
            <person name="Glass J.I."/>
            <person name="Rusch D."/>
            <person name="Podicherti R."/>
            <person name="Tsui H.-C.T."/>
            <person name="Winkler M.E."/>
        </authorList>
    </citation>
    <scope>NUCLEOTIDE SEQUENCE</scope>
</reference>
<name>A0A382U447_9ZZZZ</name>
<feature type="non-terminal residue" evidence="1">
    <location>
        <position position="213"/>
    </location>
</feature>